<dbReference type="GO" id="GO:0003723">
    <property type="term" value="F:RNA binding"/>
    <property type="evidence" value="ECO:0007669"/>
    <property type="project" value="InterPro"/>
</dbReference>
<comment type="similarity">
    <text evidence="1 2">Belongs to the RNase T2 family.</text>
</comment>
<dbReference type="SUPFAM" id="SSF55895">
    <property type="entry name" value="Ribonuclease Rh-like"/>
    <property type="match status" value="1"/>
</dbReference>
<proteinExistence type="inferred from homology"/>
<evidence type="ECO:0000256" key="2">
    <source>
        <dbReference type="RuleBase" id="RU004328"/>
    </source>
</evidence>
<dbReference type="GO" id="GO:0006401">
    <property type="term" value="P:RNA catabolic process"/>
    <property type="evidence" value="ECO:0007669"/>
    <property type="project" value="TreeGrafter"/>
</dbReference>
<evidence type="ECO:0000313" key="5">
    <source>
        <dbReference type="Proteomes" id="UP000272942"/>
    </source>
</evidence>
<feature type="signal peptide" evidence="3">
    <location>
        <begin position="1"/>
        <end position="16"/>
    </location>
</feature>
<dbReference type="InterPro" id="IPR036430">
    <property type="entry name" value="RNase_T2-like_sf"/>
</dbReference>
<dbReference type="Pfam" id="PF00445">
    <property type="entry name" value="Ribonuclease_T2"/>
    <property type="match status" value="2"/>
</dbReference>
<reference evidence="6" key="1">
    <citation type="submission" date="2016-06" db="UniProtKB">
        <authorList>
            <consortium name="WormBaseParasite"/>
        </authorList>
    </citation>
    <scope>IDENTIFICATION</scope>
</reference>
<organism evidence="6">
    <name type="scientific">Echinostoma caproni</name>
    <dbReference type="NCBI Taxonomy" id="27848"/>
    <lineage>
        <taxon>Eukaryota</taxon>
        <taxon>Metazoa</taxon>
        <taxon>Spiralia</taxon>
        <taxon>Lophotrochozoa</taxon>
        <taxon>Platyhelminthes</taxon>
        <taxon>Trematoda</taxon>
        <taxon>Digenea</taxon>
        <taxon>Plagiorchiida</taxon>
        <taxon>Echinostomata</taxon>
        <taxon>Echinostomatoidea</taxon>
        <taxon>Echinostomatidae</taxon>
        <taxon>Echinostoma</taxon>
    </lineage>
</organism>
<sequence length="195" mass="21864">MRLILGLLLLTTACLGDLHWDYMIFAQQWTGTFCNFNPCISKPVDQDFTIHGLWPTQSPEKEPTKCPAAPAFNERLLSPIMDNLRRYWPDLLSKAGPVPFWILANAGIKPNNAVLLKRDDVIQAVNNVLNVRSRLSCLQEKNKPAQLLEVRVCVDPKLELINCNANDVEDQLGDFSHGSANAISCPSEFTFPVMN</sequence>
<dbReference type="PROSITE" id="PS00530">
    <property type="entry name" value="RNASE_T2_1"/>
    <property type="match status" value="1"/>
</dbReference>
<dbReference type="OrthoDB" id="435754at2759"/>
<dbReference type="PANTHER" id="PTHR11240:SF22">
    <property type="entry name" value="RIBONUCLEASE T2"/>
    <property type="match status" value="1"/>
</dbReference>
<dbReference type="Proteomes" id="UP000272942">
    <property type="component" value="Unassembled WGS sequence"/>
</dbReference>
<dbReference type="InterPro" id="IPR001568">
    <property type="entry name" value="RNase_T2-like"/>
</dbReference>
<evidence type="ECO:0000313" key="6">
    <source>
        <dbReference type="WBParaSite" id="ECPE_0001160101-mRNA-1"/>
    </source>
</evidence>
<dbReference type="PANTHER" id="PTHR11240">
    <property type="entry name" value="RIBONUCLEASE T2"/>
    <property type="match status" value="1"/>
</dbReference>
<gene>
    <name evidence="4" type="ORF">ECPE_LOCUS11566</name>
</gene>
<evidence type="ECO:0000256" key="1">
    <source>
        <dbReference type="ARBA" id="ARBA00007469"/>
    </source>
</evidence>
<keyword evidence="5" id="KW-1185">Reference proteome</keyword>
<dbReference type="WBParaSite" id="ECPE_0001160101-mRNA-1">
    <property type="protein sequence ID" value="ECPE_0001160101-mRNA-1"/>
    <property type="gene ID" value="ECPE_0001160101"/>
</dbReference>
<dbReference type="InterPro" id="IPR018188">
    <property type="entry name" value="RNase_T2_His_AS_1"/>
</dbReference>
<protein>
    <submittedName>
        <fullName evidence="6">Ribonuclease T(2)</fullName>
    </submittedName>
</protein>
<keyword evidence="3" id="KW-0732">Signal</keyword>
<feature type="chain" id="PRO_5043138237" evidence="3">
    <location>
        <begin position="17"/>
        <end position="195"/>
    </location>
</feature>
<reference evidence="4 5" key="2">
    <citation type="submission" date="2018-11" db="EMBL/GenBank/DDBJ databases">
        <authorList>
            <consortium name="Pathogen Informatics"/>
        </authorList>
    </citation>
    <scope>NUCLEOTIDE SEQUENCE [LARGE SCALE GENOMIC DNA]</scope>
    <source>
        <strain evidence="4 5">Egypt</strain>
    </source>
</reference>
<evidence type="ECO:0000256" key="3">
    <source>
        <dbReference type="SAM" id="SignalP"/>
    </source>
</evidence>
<dbReference type="GO" id="GO:0005576">
    <property type="term" value="C:extracellular region"/>
    <property type="evidence" value="ECO:0007669"/>
    <property type="project" value="TreeGrafter"/>
</dbReference>
<dbReference type="AlphaFoldDB" id="A0A183AX81"/>
<dbReference type="Gene3D" id="3.90.730.10">
    <property type="entry name" value="Ribonuclease T2-like"/>
    <property type="match status" value="2"/>
</dbReference>
<dbReference type="GO" id="GO:0033897">
    <property type="term" value="F:ribonuclease T2 activity"/>
    <property type="evidence" value="ECO:0007669"/>
    <property type="project" value="InterPro"/>
</dbReference>
<name>A0A183AX81_9TREM</name>
<accession>A0A183AX81</accession>
<evidence type="ECO:0000313" key="4">
    <source>
        <dbReference type="EMBL" id="VDP88672.1"/>
    </source>
</evidence>
<dbReference type="EMBL" id="UZAN01051080">
    <property type="protein sequence ID" value="VDP88672.1"/>
    <property type="molecule type" value="Genomic_DNA"/>
</dbReference>